<dbReference type="RefSeq" id="WP_091932682.1">
    <property type="nucleotide sequence ID" value="NZ_FNCY01000001.1"/>
</dbReference>
<dbReference type="PANTHER" id="PTHR32322:SF2">
    <property type="entry name" value="EAMA DOMAIN-CONTAINING PROTEIN"/>
    <property type="match status" value="1"/>
</dbReference>
<feature type="transmembrane region" description="Helical" evidence="6">
    <location>
        <begin position="185"/>
        <end position="205"/>
    </location>
</feature>
<dbReference type="SUPFAM" id="SSF103481">
    <property type="entry name" value="Multidrug resistance efflux transporter EmrE"/>
    <property type="match status" value="2"/>
</dbReference>
<feature type="transmembrane region" description="Helical" evidence="6">
    <location>
        <begin position="155"/>
        <end position="173"/>
    </location>
</feature>
<keyword evidence="9" id="KW-1185">Reference proteome</keyword>
<reference evidence="8 9" key="1">
    <citation type="submission" date="2016-10" db="EMBL/GenBank/DDBJ databases">
        <authorList>
            <person name="de Groot N.N."/>
        </authorList>
    </citation>
    <scope>NUCLEOTIDE SEQUENCE [LARGE SCALE GENOMIC DNA]</scope>
    <source>
        <strain evidence="8 9">DSM 5885</strain>
    </source>
</reference>
<feature type="transmembrane region" description="Helical" evidence="6">
    <location>
        <begin position="275"/>
        <end position="294"/>
    </location>
</feature>
<dbReference type="Pfam" id="PF00892">
    <property type="entry name" value="EamA"/>
    <property type="match status" value="2"/>
</dbReference>
<dbReference type="InterPro" id="IPR000620">
    <property type="entry name" value="EamA_dom"/>
</dbReference>
<feature type="domain" description="EamA" evidence="7">
    <location>
        <begin position="156"/>
        <end position="292"/>
    </location>
</feature>
<comment type="subcellular location">
    <subcellularLocation>
        <location evidence="1">Membrane</location>
        <topology evidence="1">Multi-pass membrane protein</topology>
    </subcellularLocation>
</comment>
<evidence type="ECO:0000313" key="8">
    <source>
        <dbReference type="EMBL" id="SDG69014.1"/>
    </source>
</evidence>
<comment type="similarity">
    <text evidence="2">Belongs to the EamA transporter family.</text>
</comment>
<evidence type="ECO:0000256" key="4">
    <source>
        <dbReference type="ARBA" id="ARBA00022989"/>
    </source>
</evidence>
<proteinExistence type="inferred from homology"/>
<dbReference type="STRING" id="83767.SAMN05660652_00459"/>
<name>A0A1G7WAY4_9RHOO</name>
<dbReference type="AlphaFoldDB" id="A0A1G7WAY4"/>
<feature type="transmembrane region" description="Helical" evidence="6">
    <location>
        <begin position="68"/>
        <end position="93"/>
    </location>
</feature>
<keyword evidence="3 6" id="KW-0812">Transmembrane</keyword>
<dbReference type="GO" id="GO:0016020">
    <property type="term" value="C:membrane"/>
    <property type="evidence" value="ECO:0007669"/>
    <property type="project" value="UniProtKB-SubCell"/>
</dbReference>
<feature type="transmembrane region" description="Helical" evidence="6">
    <location>
        <begin position="250"/>
        <end position="269"/>
    </location>
</feature>
<accession>A0A1G7WAY4</accession>
<evidence type="ECO:0000256" key="1">
    <source>
        <dbReference type="ARBA" id="ARBA00004141"/>
    </source>
</evidence>
<keyword evidence="5 6" id="KW-0472">Membrane</keyword>
<dbReference type="InterPro" id="IPR037185">
    <property type="entry name" value="EmrE-like"/>
</dbReference>
<dbReference type="EMBL" id="FNCY01000001">
    <property type="protein sequence ID" value="SDG69014.1"/>
    <property type="molecule type" value="Genomic_DNA"/>
</dbReference>
<feature type="transmembrane region" description="Helical" evidence="6">
    <location>
        <begin position="126"/>
        <end position="143"/>
    </location>
</feature>
<dbReference type="Proteomes" id="UP000198607">
    <property type="component" value="Unassembled WGS sequence"/>
</dbReference>
<feature type="transmembrane region" description="Helical" evidence="6">
    <location>
        <begin position="99"/>
        <end position="117"/>
    </location>
</feature>
<protein>
    <submittedName>
        <fullName evidence="8">Permease of the drug/metabolite transporter (DMT) superfamily</fullName>
    </submittedName>
</protein>
<dbReference type="Gene3D" id="1.10.3730.20">
    <property type="match status" value="2"/>
</dbReference>
<feature type="transmembrane region" description="Helical" evidence="6">
    <location>
        <begin position="7"/>
        <end position="26"/>
    </location>
</feature>
<evidence type="ECO:0000259" key="7">
    <source>
        <dbReference type="Pfam" id="PF00892"/>
    </source>
</evidence>
<evidence type="ECO:0000256" key="2">
    <source>
        <dbReference type="ARBA" id="ARBA00007362"/>
    </source>
</evidence>
<evidence type="ECO:0000313" key="9">
    <source>
        <dbReference type="Proteomes" id="UP000198607"/>
    </source>
</evidence>
<evidence type="ECO:0000256" key="6">
    <source>
        <dbReference type="SAM" id="Phobius"/>
    </source>
</evidence>
<dbReference type="InterPro" id="IPR050638">
    <property type="entry name" value="AA-Vitamin_Transporters"/>
</dbReference>
<sequence>MSSASPLLYLKLLLVAFFWGGTWIAGRLAVAEAPPLTVASWRFLLAALMLGALLLKREGIPRWRAAEWLGLGILGLTGVFLYNLCFLNALTAVEAGRGALVVAFIPALIALADWLLFRVPMSGRRALGVLLAMSGCLLVVTQGDPGRLFAKGGLGRGEWMLLGTALSWTAYTLASRRYSEHLSPLALAFGGCLCGWVMLTVAALAEGSLFALGHMSWVGTSSIVFLGVFGTAIAFTWYSEGINRIGSTRAAAFINLVPVFAVLLGALLLDERLGSRVLAGGACVIAGVLLTSQFKFSFRSTAKGG</sequence>
<feature type="transmembrane region" description="Helical" evidence="6">
    <location>
        <begin position="38"/>
        <end position="56"/>
    </location>
</feature>
<feature type="domain" description="EamA" evidence="7">
    <location>
        <begin position="9"/>
        <end position="140"/>
    </location>
</feature>
<gene>
    <name evidence="8" type="ORF">SAMN05660652_00459</name>
</gene>
<feature type="transmembrane region" description="Helical" evidence="6">
    <location>
        <begin position="217"/>
        <end position="238"/>
    </location>
</feature>
<dbReference type="OrthoDB" id="5186724at2"/>
<dbReference type="PANTHER" id="PTHR32322">
    <property type="entry name" value="INNER MEMBRANE TRANSPORTER"/>
    <property type="match status" value="1"/>
</dbReference>
<evidence type="ECO:0000256" key="3">
    <source>
        <dbReference type="ARBA" id="ARBA00022692"/>
    </source>
</evidence>
<evidence type="ECO:0000256" key="5">
    <source>
        <dbReference type="ARBA" id="ARBA00023136"/>
    </source>
</evidence>
<keyword evidence="4 6" id="KW-1133">Transmembrane helix</keyword>
<organism evidence="8 9">
    <name type="scientific">Propionivibrio dicarboxylicus</name>
    <dbReference type="NCBI Taxonomy" id="83767"/>
    <lineage>
        <taxon>Bacteria</taxon>
        <taxon>Pseudomonadati</taxon>
        <taxon>Pseudomonadota</taxon>
        <taxon>Betaproteobacteria</taxon>
        <taxon>Rhodocyclales</taxon>
        <taxon>Rhodocyclaceae</taxon>
        <taxon>Propionivibrio</taxon>
    </lineage>
</organism>